<accession>F0Q384</accession>
<dbReference type="Pfam" id="PF00462">
    <property type="entry name" value="Glutaredoxin"/>
    <property type="match status" value="1"/>
</dbReference>
<name>F0Q384_PARA1</name>
<feature type="region of interest" description="Disordered" evidence="1">
    <location>
        <begin position="158"/>
        <end position="219"/>
    </location>
</feature>
<dbReference type="GeneID" id="34235684"/>
<sequence>MPSLPPTVRLAALCLASAAAALPAAAQNVYRIVGPDGKVTFSDRAPDAQSGPATMNGKPAGTSASGLPYELQQVASRFPVTLYTGNDCAPCTSARNLLAGRGVPFTERTVNTNEDAEALQRLSGSTTLPFATIGSQQLIGFSDTEWTQYLDAAAYPKQSQLPPNYRRPPATPLVSAKPATPTPAAPPAAAPPAAAPAPVQRPAAPPPAPSPANPAGIQF</sequence>
<dbReference type="CDD" id="cd02976">
    <property type="entry name" value="NrdH"/>
    <property type="match status" value="1"/>
</dbReference>
<feature type="domain" description="Glutaredoxin" evidence="3">
    <location>
        <begin position="80"/>
        <end position="133"/>
    </location>
</feature>
<keyword evidence="2" id="KW-0732">Signal</keyword>
<dbReference type="PROSITE" id="PS51354">
    <property type="entry name" value="GLUTAREDOXIN_2"/>
    <property type="match status" value="1"/>
</dbReference>
<organism evidence="5 6">
    <name type="scientific">Paracidovorax avenae (strain ATCC 19860 / DSM 7227 / CCUG 15838 / JCM 20985 / LMG 2117 / NCPPB 1011)</name>
    <name type="common">Acidovorax avenae</name>
    <dbReference type="NCBI Taxonomy" id="643561"/>
    <lineage>
        <taxon>Bacteria</taxon>
        <taxon>Pseudomonadati</taxon>
        <taxon>Pseudomonadota</taxon>
        <taxon>Betaproteobacteria</taxon>
        <taxon>Burkholderiales</taxon>
        <taxon>Comamonadaceae</taxon>
        <taxon>Paracidovorax</taxon>
    </lineage>
</organism>
<dbReference type="OrthoDB" id="8794394at2"/>
<dbReference type="SUPFAM" id="SSF52833">
    <property type="entry name" value="Thioredoxin-like"/>
    <property type="match status" value="1"/>
</dbReference>
<keyword evidence="6" id="KW-1185">Reference proteome</keyword>
<dbReference type="EMBL" id="CP002521">
    <property type="protein sequence ID" value="ADX46668.1"/>
    <property type="molecule type" value="Genomic_DNA"/>
</dbReference>
<dbReference type="Gene3D" id="3.40.30.10">
    <property type="entry name" value="Glutaredoxin"/>
    <property type="match status" value="1"/>
</dbReference>
<protein>
    <submittedName>
        <fullName evidence="5">Glutaredoxin</fullName>
    </submittedName>
</protein>
<dbReference type="Pfam" id="PF13511">
    <property type="entry name" value="DUF4124"/>
    <property type="match status" value="1"/>
</dbReference>
<dbReference type="InterPro" id="IPR002109">
    <property type="entry name" value="Glutaredoxin"/>
</dbReference>
<dbReference type="AlphaFoldDB" id="F0Q384"/>
<evidence type="ECO:0000313" key="6">
    <source>
        <dbReference type="Proteomes" id="UP000002482"/>
    </source>
</evidence>
<dbReference type="InterPro" id="IPR036249">
    <property type="entry name" value="Thioredoxin-like_sf"/>
</dbReference>
<proteinExistence type="predicted"/>
<dbReference type="RefSeq" id="WP_013595164.1">
    <property type="nucleotide sequence ID" value="NC_015138.1"/>
</dbReference>
<reference evidence="5" key="1">
    <citation type="submission" date="2011-02" db="EMBL/GenBank/DDBJ databases">
        <title>Complete sequence of Acidovorax avenae subsp. avenae ATCC 19860.</title>
        <authorList>
            <consortium name="US DOE Joint Genome Institute"/>
            <person name="Lucas S."/>
            <person name="Copeland A."/>
            <person name="Lapidus A."/>
            <person name="Cheng J.-F."/>
            <person name="Goodwin L."/>
            <person name="Pitluck S."/>
            <person name="Chertkov O."/>
            <person name="Held B."/>
            <person name="Detter J.C."/>
            <person name="Han C."/>
            <person name="Tapia R."/>
            <person name="Land M."/>
            <person name="Hauser L."/>
            <person name="Kyrpides N."/>
            <person name="Ivanova N."/>
            <person name="Ovchinnikova G."/>
            <person name="Pagani I."/>
            <person name="Gordon S."/>
            <person name="Woyke T."/>
        </authorList>
    </citation>
    <scope>NUCLEOTIDE SEQUENCE</scope>
    <source>
        <strain evidence="5">ATCC 19860</strain>
    </source>
</reference>
<evidence type="ECO:0000256" key="1">
    <source>
        <dbReference type="SAM" id="MobiDB-lite"/>
    </source>
</evidence>
<dbReference type="HOGENOM" id="CLU_111602_0_0_4"/>
<gene>
    <name evidence="5" type="ordered locus">Acav_2759</name>
</gene>
<evidence type="ECO:0000256" key="2">
    <source>
        <dbReference type="SAM" id="SignalP"/>
    </source>
</evidence>
<feature type="compositionally biased region" description="Pro residues" evidence="1">
    <location>
        <begin position="180"/>
        <end position="195"/>
    </location>
</feature>
<feature type="chain" id="PRO_5003258354" evidence="2">
    <location>
        <begin position="27"/>
        <end position="219"/>
    </location>
</feature>
<evidence type="ECO:0000259" key="4">
    <source>
        <dbReference type="Pfam" id="PF13511"/>
    </source>
</evidence>
<dbReference type="Proteomes" id="UP000002482">
    <property type="component" value="Chromosome"/>
</dbReference>
<evidence type="ECO:0000313" key="5">
    <source>
        <dbReference type="EMBL" id="ADX46668.1"/>
    </source>
</evidence>
<feature type="compositionally biased region" description="Pro residues" evidence="1">
    <location>
        <begin position="203"/>
        <end position="212"/>
    </location>
</feature>
<feature type="domain" description="DUF4124" evidence="4">
    <location>
        <begin position="17"/>
        <end position="64"/>
    </location>
</feature>
<feature type="region of interest" description="Disordered" evidence="1">
    <location>
        <begin position="41"/>
        <end position="65"/>
    </location>
</feature>
<dbReference type="KEGG" id="aaa:Acav_2759"/>
<dbReference type="InterPro" id="IPR025392">
    <property type="entry name" value="DUF4124"/>
</dbReference>
<feature type="signal peptide" evidence="2">
    <location>
        <begin position="1"/>
        <end position="26"/>
    </location>
</feature>
<evidence type="ECO:0000259" key="3">
    <source>
        <dbReference type="Pfam" id="PF00462"/>
    </source>
</evidence>